<dbReference type="Proteomes" id="UP001152795">
    <property type="component" value="Unassembled WGS sequence"/>
</dbReference>
<dbReference type="EMBL" id="CACRXK020031853">
    <property type="protein sequence ID" value="CAB4043242.1"/>
    <property type="molecule type" value="Genomic_DNA"/>
</dbReference>
<feature type="non-terminal residue" evidence="1">
    <location>
        <position position="114"/>
    </location>
</feature>
<comment type="caution">
    <text evidence="1">The sequence shown here is derived from an EMBL/GenBank/DDBJ whole genome shotgun (WGS) entry which is preliminary data.</text>
</comment>
<dbReference type="AlphaFoldDB" id="A0A6S7LSN6"/>
<dbReference type="OrthoDB" id="5990125at2759"/>
<reference evidence="1" key="1">
    <citation type="submission" date="2020-04" db="EMBL/GenBank/DDBJ databases">
        <authorList>
            <person name="Alioto T."/>
            <person name="Alioto T."/>
            <person name="Gomez Garrido J."/>
        </authorList>
    </citation>
    <scope>NUCLEOTIDE SEQUENCE</scope>
    <source>
        <strain evidence="1">A484AB</strain>
    </source>
</reference>
<protein>
    <submittedName>
        <fullName evidence="1">Uncharacterized protein</fullName>
    </submittedName>
</protein>
<gene>
    <name evidence="1" type="ORF">PACLA_8A039666</name>
</gene>
<organism evidence="1 2">
    <name type="scientific">Paramuricea clavata</name>
    <name type="common">Red gorgonian</name>
    <name type="synonym">Violescent sea-whip</name>
    <dbReference type="NCBI Taxonomy" id="317549"/>
    <lineage>
        <taxon>Eukaryota</taxon>
        <taxon>Metazoa</taxon>
        <taxon>Cnidaria</taxon>
        <taxon>Anthozoa</taxon>
        <taxon>Octocorallia</taxon>
        <taxon>Malacalcyonacea</taxon>
        <taxon>Plexauridae</taxon>
        <taxon>Paramuricea</taxon>
    </lineage>
</organism>
<sequence length="114" mass="12560">MSNHRYGLQFNIANSNLHLLLCILLAGDIATNPGPACSSTSHSCPVQNTALRCLSFHARSLKSVNKHEDGSTTSNLSMFQDLVYSENFDIITVTETWLNDTISNKEILPCGYNI</sequence>
<evidence type="ECO:0000313" key="1">
    <source>
        <dbReference type="EMBL" id="CAB4043242.1"/>
    </source>
</evidence>
<name>A0A6S7LSN6_PARCT</name>
<accession>A0A6S7LSN6</accession>
<keyword evidence="2" id="KW-1185">Reference proteome</keyword>
<proteinExistence type="predicted"/>
<evidence type="ECO:0000313" key="2">
    <source>
        <dbReference type="Proteomes" id="UP001152795"/>
    </source>
</evidence>